<feature type="non-terminal residue" evidence="4">
    <location>
        <position position="134"/>
    </location>
</feature>
<organism evidence="5">
    <name type="scientific">Perkinsus marinus (strain ATCC 50983 / TXsc)</name>
    <dbReference type="NCBI Taxonomy" id="423536"/>
    <lineage>
        <taxon>Eukaryota</taxon>
        <taxon>Sar</taxon>
        <taxon>Alveolata</taxon>
        <taxon>Perkinsozoa</taxon>
        <taxon>Perkinsea</taxon>
        <taxon>Perkinsida</taxon>
        <taxon>Perkinsidae</taxon>
        <taxon>Perkinsus</taxon>
    </lineage>
</organism>
<keyword evidence="2" id="KW-0865">Zymogen</keyword>
<name>C5KUD7_PERM5</name>
<evidence type="ECO:0000256" key="1">
    <source>
        <dbReference type="ARBA" id="ARBA00008455"/>
    </source>
</evidence>
<dbReference type="OMA" id="PAFIHYQ"/>
<dbReference type="SMART" id="SM00645">
    <property type="entry name" value="Pept_C1"/>
    <property type="match status" value="1"/>
</dbReference>
<comment type="similarity">
    <text evidence="1">Belongs to the peptidase C1 family.</text>
</comment>
<dbReference type="EMBL" id="GG676230">
    <property type="protein sequence ID" value="EER11906.1"/>
    <property type="molecule type" value="Genomic_DNA"/>
</dbReference>
<dbReference type="SUPFAM" id="SSF54001">
    <property type="entry name" value="Cysteine proteinases"/>
    <property type="match status" value="1"/>
</dbReference>
<gene>
    <name evidence="4" type="ORF">Pmar_PMAR028721</name>
</gene>
<sequence length="134" mass="14658">MDEGIVKDASYPYEAKFGSCKTSITTDAKQQCLKPRQFHQAVTIPAADEAAMIRNVAKGPVAAKIYASDPAFIHYQEGIITAKDCKALDPNHNVIIVGYGTSSKGTPYWKIMNTWGESWGVKGFGFIERTGNQP</sequence>
<dbReference type="InterPro" id="IPR000668">
    <property type="entry name" value="Peptidase_C1A_C"/>
</dbReference>
<dbReference type="InterPro" id="IPR038765">
    <property type="entry name" value="Papain-like_cys_pep_sf"/>
</dbReference>
<evidence type="ECO:0000256" key="2">
    <source>
        <dbReference type="ARBA" id="ARBA00023145"/>
    </source>
</evidence>
<dbReference type="PANTHER" id="PTHR12411">
    <property type="entry name" value="CYSTEINE PROTEASE FAMILY C1-RELATED"/>
    <property type="match status" value="1"/>
</dbReference>
<dbReference type="GO" id="GO:0006508">
    <property type="term" value="P:proteolysis"/>
    <property type="evidence" value="ECO:0007669"/>
    <property type="project" value="InterPro"/>
</dbReference>
<dbReference type="Proteomes" id="UP000007800">
    <property type="component" value="Unassembled WGS sequence"/>
</dbReference>
<dbReference type="Gene3D" id="3.90.70.10">
    <property type="entry name" value="Cysteine proteinases"/>
    <property type="match status" value="1"/>
</dbReference>
<dbReference type="GeneID" id="9060664"/>
<dbReference type="InParanoid" id="C5KUD7"/>
<proteinExistence type="inferred from homology"/>
<reference evidence="4 5" key="1">
    <citation type="submission" date="2008-07" db="EMBL/GenBank/DDBJ databases">
        <authorList>
            <person name="El-Sayed N."/>
            <person name="Caler E."/>
            <person name="Inman J."/>
            <person name="Amedeo P."/>
            <person name="Hass B."/>
            <person name="Wortman J."/>
        </authorList>
    </citation>
    <scope>NUCLEOTIDE SEQUENCE [LARGE SCALE GENOMIC DNA]</scope>
    <source>
        <strain evidence="5">ATCC 50983 / TXsc</strain>
    </source>
</reference>
<protein>
    <submittedName>
        <fullName evidence="4">Cathepsin L, putative</fullName>
    </submittedName>
</protein>
<dbReference type="Pfam" id="PF00112">
    <property type="entry name" value="Peptidase_C1"/>
    <property type="match status" value="1"/>
</dbReference>
<evidence type="ECO:0000313" key="5">
    <source>
        <dbReference type="Proteomes" id="UP000007800"/>
    </source>
</evidence>
<dbReference type="AlphaFoldDB" id="C5KUD7"/>
<evidence type="ECO:0000259" key="3">
    <source>
        <dbReference type="SMART" id="SM00645"/>
    </source>
</evidence>
<dbReference type="GO" id="GO:0008234">
    <property type="term" value="F:cysteine-type peptidase activity"/>
    <property type="evidence" value="ECO:0007669"/>
    <property type="project" value="InterPro"/>
</dbReference>
<feature type="domain" description="Peptidase C1A papain C-terminal" evidence="3">
    <location>
        <begin position="2"/>
        <end position="132"/>
    </location>
</feature>
<dbReference type="InterPro" id="IPR013128">
    <property type="entry name" value="Peptidase_C1A"/>
</dbReference>
<dbReference type="OrthoDB" id="190265at2759"/>
<keyword evidence="5" id="KW-1185">Reference proteome</keyword>
<accession>C5KUD7</accession>
<dbReference type="RefSeq" id="XP_002780111.1">
    <property type="nucleotide sequence ID" value="XM_002780065.1"/>
</dbReference>
<evidence type="ECO:0000313" key="4">
    <source>
        <dbReference type="EMBL" id="EER11906.1"/>
    </source>
</evidence>